<reference evidence="7 8" key="1">
    <citation type="journal article" date="2008" name="Appl. Environ. Microbiol.">
        <title>Genome of the epsilonproteobacterial chemolithoautotroph Sulfurimonas denitrificans.</title>
        <authorList>
            <person name="Sievert S.M."/>
            <person name="Scott K.M."/>
            <person name="Klotz M.G."/>
            <person name="Chain P.S.G."/>
            <person name="Hauser L.J."/>
            <person name="Hemp J."/>
            <person name="Huegler M."/>
            <person name="Land M."/>
            <person name="Lapidus A."/>
            <person name="Larimer F.W."/>
            <person name="Lucas S."/>
            <person name="Malfatti S.A."/>
            <person name="Meyer F."/>
            <person name="Paulsen I.T."/>
            <person name="Ren Q."/>
            <person name="Simon J."/>
            <person name="Bailey K."/>
            <person name="Diaz E."/>
            <person name="Fitzpatrick K.A."/>
            <person name="Glover B."/>
            <person name="Gwatney N."/>
            <person name="Korajkic A."/>
            <person name="Long A."/>
            <person name="Mobberley J.M."/>
            <person name="Pantry S.N."/>
            <person name="Pazder G."/>
            <person name="Peterson S."/>
            <person name="Quintanilla J.D."/>
            <person name="Sprinkle R."/>
            <person name="Stephens J."/>
            <person name="Thomas P."/>
            <person name="Vaughn R."/>
            <person name="Weber M.J."/>
            <person name="Wooten L.L."/>
        </authorList>
    </citation>
    <scope>NUCLEOTIDE SEQUENCE [LARGE SCALE GENOMIC DNA]</scope>
    <source>
        <strain evidence="8">ATCC 33889 / DSM 1251</strain>
    </source>
</reference>
<protein>
    <submittedName>
        <fullName evidence="7">von Willebrand factor, type A</fullName>
    </submittedName>
</protein>
<evidence type="ECO:0000256" key="1">
    <source>
        <dbReference type="ARBA" id="ARBA00022475"/>
    </source>
</evidence>
<evidence type="ECO:0000256" key="2">
    <source>
        <dbReference type="ARBA" id="ARBA00022692"/>
    </source>
</evidence>
<keyword evidence="3 5" id="KW-1133">Transmembrane helix</keyword>
<dbReference type="SUPFAM" id="SSF53300">
    <property type="entry name" value="vWA-like"/>
    <property type="match status" value="1"/>
</dbReference>
<feature type="domain" description="VWFA" evidence="6">
    <location>
        <begin position="83"/>
        <end position="266"/>
    </location>
</feature>
<evidence type="ECO:0000256" key="4">
    <source>
        <dbReference type="ARBA" id="ARBA00023136"/>
    </source>
</evidence>
<proteinExistence type="predicted"/>
<keyword evidence="8" id="KW-1185">Reference proteome</keyword>
<dbReference type="Proteomes" id="UP000002714">
    <property type="component" value="Chromosome"/>
</dbReference>
<dbReference type="InterPro" id="IPR050768">
    <property type="entry name" value="UPF0353/GerABKA_families"/>
</dbReference>
<dbReference type="eggNOG" id="COG2304">
    <property type="taxonomic scope" value="Bacteria"/>
</dbReference>
<dbReference type="EMBL" id="CP000153">
    <property type="protein sequence ID" value="ABB43927.1"/>
    <property type="molecule type" value="Genomic_DNA"/>
</dbReference>
<keyword evidence="2 5" id="KW-0812">Transmembrane</keyword>
<dbReference type="InterPro" id="IPR036465">
    <property type="entry name" value="vWFA_dom_sf"/>
</dbReference>
<dbReference type="STRING" id="326298.Suden_0648"/>
<dbReference type="PANTHER" id="PTHR22550">
    <property type="entry name" value="SPORE GERMINATION PROTEIN"/>
    <property type="match status" value="1"/>
</dbReference>
<dbReference type="PANTHER" id="PTHR22550:SF5">
    <property type="entry name" value="LEUCINE ZIPPER PROTEIN 4"/>
    <property type="match status" value="1"/>
</dbReference>
<feature type="transmembrane region" description="Helical" evidence="5">
    <location>
        <begin position="6"/>
        <end position="23"/>
    </location>
</feature>
<gene>
    <name evidence="7" type="ordered locus">Suden_0648</name>
</gene>
<dbReference type="Pfam" id="PF00092">
    <property type="entry name" value="VWA"/>
    <property type="match status" value="1"/>
</dbReference>
<evidence type="ECO:0000256" key="3">
    <source>
        <dbReference type="ARBA" id="ARBA00022989"/>
    </source>
</evidence>
<name>Q30SV4_SULDN</name>
<evidence type="ECO:0000313" key="7">
    <source>
        <dbReference type="EMBL" id="ABB43927.1"/>
    </source>
</evidence>
<dbReference type="PROSITE" id="PS50234">
    <property type="entry name" value="VWFA"/>
    <property type="match status" value="1"/>
</dbReference>
<organism evidence="7 8">
    <name type="scientific">Sulfurimonas denitrificans (strain ATCC 33889 / DSM 1251)</name>
    <name type="common">Thiomicrospira denitrificans (strain ATCC 33889 / DSM 1251)</name>
    <dbReference type="NCBI Taxonomy" id="326298"/>
    <lineage>
        <taxon>Bacteria</taxon>
        <taxon>Pseudomonadati</taxon>
        <taxon>Campylobacterota</taxon>
        <taxon>Epsilonproteobacteria</taxon>
        <taxon>Campylobacterales</taxon>
        <taxon>Sulfurimonadaceae</taxon>
        <taxon>Sulfurimonas</taxon>
    </lineage>
</organism>
<feature type="transmembrane region" description="Helical" evidence="5">
    <location>
        <begin position="51"/>
        <end position="71"/>
    </location>
</feature>
<feature type="transmembrane region" description="Helical" evidence="5">
    <location>
        <begin position="284"/>
        <end position="301"/>
    </location>
</feature>
<dbReference type="KEGG" id="tdn:Suden_0648"/>
<dbReference type="SMART" id="SM00327">
    <property type="entry name" value="VWA"/>
    <property type="match status" value="1"/>
</dbReference>
<evidence type="ECO:0000256" key="5">
    <source>
        <dbReference type="SAM" id="Phobius"/>
    </source>
</evidence>
<evidence type="ECO:0000313" key="8">
    <source>
        <dbReference type="Proteomes" id="UP000002714"/>
    </source>
</evidence>
<evidence type="ECO:0000259" key="6">
    <source>
        <dbReference type="PROSITE" id="PS50234"/>
    </source>
</evidence>
<keyword evidence="1" id="KW-1003">Cell membrane</keyword>
<accession>Q30SV4</accession>
<dbReference type="Gene3D" id="3.40.50.410">
    <property type="entry name" value="von Willebrand factor, type A domain"/>
    <property type="match status" value="1"/>
</dbReference>
<dbReference type="InterPro" id="IPR002035">
    <property type="entry name" value="VWF_A"/>
</dbReference>
<dbReference type="RefSeq" id="WP_011372281.1">
    <property type="nucleotide sequence ID" value="NC_007575.1"/>
</dbReference>
<keyword evidence="4 5" id="KW-0472">Membrane</keyword>
<sequence>MNYFSFEYPFLILLLLPILYCLYRCKEYLKPIYFVHLHFLSPKKSFYKPEWILKIAIFVLLSIALSSPILVDRVDPLNRNGKDIVLAIDASGSMNSTGFDFEGEAALPQKLSRFEIAKIVASEFIQKRLSDNVGIVLYGDFAFIASPITYEKNIIIEMLSYLNQGMAGQNTAIGEAIAMSLRAFKHSKAKSKIVVLLTDGEHNSGDISPKDALVLAKEENIKIYTIGMGNRGEADEALLKKIADESGGEFFYATNAKELKEIYEHIDELESSKIKSRDYLLKEYNYYLFLLIALLLLLYLLKREMSR</sequence>
<dbReference type="HOGENOM" id="CLU_024570_0_2_7"/>
<dbReference type="AlphaFoldDB" id="Q30SV4"/>